<sequence length="144" mass="15843">MLVITALASGCSTVSLQPPAAGYEKLEKADKAFRDGEWDTANELYGAVAEAQPRLISPHLRLGIIDYRQGRPKGAAGHFEAVLQRNPDHVVATYNLAVTHLQRARTLLDRHEQLAPVSASRPALVDVRKALERLKGEKQTPETR</sequence>
<comment type="caution">
    <text evidence="1">The sequence shown here is derived from an EMBL/GenBank/DDBJ whole genome shotgun (WGS) entry which is preliminary data.</text>
</comment>
<dbReference type="SUPFAM" id="SSF48452">
    <property type="entry name" value="TPR-like"/>
    <property type="match status" value="1"/>
</dbReference>
<accession>A0ABV3TF28</accession>
<dbReference type="InterPro" id="IPR011990">
    <property type="entry name" value="TPR-like_helical_dom_sf"/>
</dbReference>
<gene>
    <name evidence="1" type="ORF">V6X73_06285</name>
</gene>
<reference evidence="1 2" key="1">
    <citation type="submission" date="2024-02" db="EMBL/GenBank/DDBJ databases">
        <title>New especies of Spiribacter isolated from saline water.</title>
        <authorList>
            <person name="Leon M.J."/>
            <person name="De La Haba R."/>
            <person name="Sanchez-Porro C."/>
            <person name="Ventosa A."/>
        </authorList>
    </citation>
    <scope>NUCLEOTIDE SEQUENCE [LARGE SCALE GENOMIC DNA]</scope>
    <source>
        <strain evidence="2">ag22IC6-390</strain>
    </source>
</reference>
<evidence type="ECO:0000313" key="1">
    <source>
        <dbReference type="EMBL" id="MEX0469329.1"/>
    </source>
</evidence>
<organism evidence="1 2">
    <name type="scientific">Spiribacter pallidus</name>
    <dbReference type="NCBI Taxonomy" id="1987936"/>
    <lineage>
        <taxon>Bacteria</taxon>
        <taxon>Pseudomonadati</taxon>
        <taxon>Pseudomonadota</taxon>
        <taxon>Gammaproteobacteria</taxon>
        <taxon>Chromatiales</taxon>
        <taxon>Ectothiorhodospiraceae</taxon>
        <taxon>Spiribacter</taxon>
    </lineage>
</organism>
<dbReference type="RefSeq" id="WP_367958421.1">
    <property type="nucleotide sequence ID" value="NZ_JBAKFK010000002.1"/>
</dbReference>
<evidence type="ECO:0008006" key="3">
    <source>
        <dbReference type="Google" id="ProtNLM"/>
    </source>
</evidence>
<protein>
    <recommendedName>
        <fullName evidence="3">Tetratricopeptide repeat protein</fullName>
    </recommendedName>
</protein>
<proteinExistence type="predicted"/>
<dbReference type="EMBL" id="JBAKFM010000002">
    <property type="protein sequence ID" value="MEX0469329.1"/>
    <property type="molecule type" value="Genomic_DNA"/>
</dbReference>
<evidence type="ECO:0000313" key="2">
    <source>
        <dbReference type="Proteomes" id="UP001556709"/>
    </source>
</evidence>
<dbReference type="Gene3D" id="1.25.40.10">
    <property type="entry name" value="Tetratricopeptide repeat domain"/>
    <property type="match status" value="1"/>
</dbReference>
<name>A0ABV3TF28_9GAMM</name>
<dbReference type="Pfam" id="PF13432">
    <property type="entry name" value="TPR_16"/>
    <property type="match status" value="1"/>
</dbReference>
<dbReference type="Proteomes" id="UP001556709">
    <property type="component" value="Unassembled WGS sequence"/>
</dbReference>
<keyword evidence="2" id="KW-1185">Reference proteome</keyword>